<comment type="similarity">
    <text evidence="1">Belongs to the sigma-70 factor family. ECF subfamily.</text>
</comment>
<protein>
    <submittedName>
        <fullName evidence="6">DNA-directed RNA polymerase sigma-70 factor</fullName>
    </submittedName>
</protein>
<keyword evidence="2" id="KW-0805">Transcription regulation</keyword>
<dbReference type="InterPro" id="IPR007627">
    <property type="entry name" value="RNA_pol_sigma70_r2"/>
</dbReference>
<evidence type="ECO:0000256" key="4">
    <source>
        <dbReference type="ARBA" id="ARBA00023163"/>
    </source>
</evidence>
<keyword evidence="7" id="KW-1185">Reference proteome</keyword>
<reference evidence="6 7" key="1">
    <citation type="submission" date="2021-01" db="EMBL/GenBank/DDBJ databases">
        <title>Whole genome shotgun sequence of Catellatospora chokoriensis NBRC 107358.</title>
        <authorList>
            <person name="Komaki H."/>
            <person name="Tamura T."/>
        </authorList>
    </citation>
    <scope>NUCLEOTIDE SEQUENCE [LARGE SCALE GENOMIC DNA]</scope>
    <source>
        <strain evidence="6 7">NBRC 107358</strain>
    </source>
</reference>
<sequence length="199" mass="21946">MATAMTATAEHAGDAAAIAASRHDAEAFGVIYDRHAAGLHRYAYRRLGPESAEDAVAETFLAAFRHRGRYDLAREDARPWLFGILTKEIAWRWRTEQARYRALSRAAEGEAAEGFADEVDAAVSAQAARGALADGLGRLAAGDRDVLLLIAWSGLSYEEVAQTLQIKVGTVRSRLHRARRKLREALGEDTMTDFFEVER</sequence>
<dbReference type="NCBIfam" id="TIGR02937">
    <property type="entry name" value="sigma70-ECF"/>
    <property type="match status" value="1"/>
</dbReference>
<dbReference type="PANTHER" id="PTHR43133">
    <property type="entry name" value="RNA POLYMERASE ECF-TYPE SIGMA FACTO"/>
    <property type="match status" value="1"/>
</dbReference>
<comment type="caution">
    <text evidence="6">The sequence shown here is derived from an EMBL/GenBank/DDBJ whole genome shotgun (WGS) entry which is preliminary data.</text>
</comment>
<dbReference type="PANTHER" id="PTHR43133:SF25">
    <property type="entry name" value="RNA POLYMERASE SIGMA FACTOR RFAY-RELATED"/>
    <property type="match status" value="1"/>
</dbReference>
<dbReference type="EMBL" id="BONG01000102">
    <property type="protein sequence ID" value="GIF94539.1"/>
    <property type="molecule type" value="Genomic_DNA"/>
</dbReference>
<dbReference type="GO" id="GO:0000428">
    <property type="term" value="C:DNA-directed RNA polymerase complex"/>
    <property type="evidence" value="ECO:0007669"/>
    <property type="project" value="UniProtKB-KW"/>
</dbReference>
<evidence type="ECO:0000256" key="1">
    <source>
        <dbReference type="ARBA" id="ARBA00010641"/>
    </source>
</evidence>
<dbReference type="GO" id="GO:0003677">
    <property type="term" value="F:DNA binding"/>
    <property type="evidence" value="ECO:0007669"/>
    <property type="project" value="InterPro"/>
</dbReference>
<dbReference type="InterPro" id="IPR013249">
    <property type="entry name" value="RNA_pol_sigma70_r4_t2"/>
</dbReference>
<dbReference type="InterPro" id="IPR000792">
    <property type="entry name" value="Tscrpt_reg_LuxR_C"/>
</dbReference>
<dbReference type="PROSITE" id="PS00622">
    <property type="entry name" value="HTH_LUXR_1"/>
    <property type="match status" value="1"/>
</dbReference>
<dbReference type="GO" id="GO:0006352">
    <property type="term" value="P:DNA-templated transcription initiation"/>
    <property type="evidence" value="ECO:0007669"/>
    <property type="project" value="InterPro"/>
</dbReference>
<dbReference type="CDD" id="cd06171">
    <property type="entry name" value="Sigma70_r4"/>
    <property type="match status" value="1"/>
</dbReference>
<evidence type="ECO:0000256" key="2">
    <source>
        <dbReference type="ARBA" id="ARBA00023015"/>
    </source>
</evidence>
<dbReference type="InterPro" id="IPR039425">
    <property type="entry name" value="RNA_pol_sigma-70-like"/>
</dbReference>
<dbReference type="InterPro" id="IPR036388">
    <property type="entry name" value="WH-like_DNA-bd_sf"/>
</dbReference>
<evidence type="ECO:0000256" key="3">
    <source>
        <dbReference type="ARBA" id="ARBA00023082"/>
    </source>
</evidence>
<organism evidence="6 7">
    <name type="scientific">Catellatospora chokoriensis</name>
    <dbReference type="NCBI Taxonomy" id="310353"/>
    <lineage>
        <taxon>Bacteria</taxon>
        <taxon>Bacillati</taxon>
        <taxon>Actinomycetota</taxon>
        <taxon>Actinomycetes</taxon>
        <taxon>Micromonosporales</taxon>
        <taxon>Micromonosporaceae</taxon>
        <taxon>Catellatospora</taxon>
    </lineage>
</organism>
<proteinExistence type="inferred from homology"/>
<evidence type="ECO:0000313" key="6">
    <source>
        <dbReference type="EMBL" id="GIF94539.1"/>
    </source>
</evidence>
<evidence type="ECO:0000259" key="5">
    <source>
        <dbReference type="PROSITE" id="PS00622"/>
    </source>
</evidence>
<dbReference type="Pfam" id="PF08281">
    <property type="entry name" value="Sigma70_r4_2"/>
    <property type="match status" value="1"/>
</dbReference>
<feature type="domain" description="HTH luxR-type" evidence="5">
    <location>
        <begin position="154"/>
        <end position="181"/>
    </location>
</feature>
<dbReference type="Gene3D" id="1.10.10.10">
    <property type="entry name" value="Winged helix-like DNA-binding domain superfamily/Winged helix DNA-binding domain"/>
    <property type="match status" value="1"/>
</dbReference>
<gene>
    <name evidence="6" type="primary">rpoE_20</name>
    <name evidence="6" type="ORF">Cch02nite_79830</name>
</gene>
<accession>A0A8J3KGB1</accession>
<dbReference type="Pfam" id="PF04542">
    <property type="entry name" value="Sigma70_r2"/>
    <property type="match status" value="1"/>
</dbReference>
<keyword evidence="3" id="KW-0731">Sigma factor</keyword>
<dbReference type="SUPFAM" id="SSF88946">
    <property type="entry name" value="Sigma2 domain of RNA polymerase sigma factors"/>
    <property type="match status" value="1"/>
</dbReference>
<keyword evidence="4" id="KW-0804">Transcription</keyword>
<name>A0A8J3KGB1_9ACTN</name>
<dbReference type="AlphaFoldDB" id="A0A8J3KGB1"/>
<dbReference type="Gene3D" id="1.10.1740.10">
    <property type="match status" value="1"/>
</dbReference>
<dbReference type="InterPro" id="IPR013325">
    <property type="entry name" value="RNA_pol_sigma_r2"/>
</dbReference>
<dbReference type="SUPFAM" id="SSF88659">
    <property type="entry name" value="Sigma3 and sigma4 domains of RNA polymerase sigma factors"/>
    <property type="match status" value="1"/>
</dbReference>
<dbReference type="InterPro" id="IPR013324">
    <property type="entry name" value="RNA_pol_sigma_r3/r4-like"/>
</dbReference>
<keyword evidence="6" id="KW-0240">DNA-directed RNA polymerase</keyword>
<dbReference type="GO" id="GO:0016987">
    <property type="term" value="F:sigma factor activity"/>
    <property type="evidence" value="ECO:0007669"/>
    <property type="project" value="UniProtKB-KW"/>
</dbReference>
<dbReference type="InterPro" id="IPR014284">
    <property type="entry name" value="RNA_pol_sigma-70_dom"/>
</dbReference>
<dbReference type="Proteomes" id="UP000619293">
    <property type="component" value="Unassembled WGS sequence"/>
</dbReference>
<evidence type="ECO:0000313" key="7">
    <source>
        <dbReference type="Proteomes" id="UP000619293"/>
    </source>
</evidence>